<evidence type="ECO:0000256" key="6">
    <source>
        <dbReference type="SAM" id="MobiDB-lite"/>
    </source>
</evidence>
<keyword evidence="5 7" id="KW-0472">Membrane</keyword>
<feature type="transmembrane region" description="Helical" evidence="7">
    <location>
        <begin position="603"/>
        <end position="625"/>
    </location>
</feature>
<dbReference type="EMBL" id="VCHX02000133">
    <property type="protein sequence ID" value="TPQ20632.1"/>
    <property type="molecule type" value="Genomic_DNA"/>
</dbReference>
<feature type="transmembrane region" description="Helical" evidence="7">
    <location>
        <begin position="316"/>
        <end position="340"/>
    </location>
</feature>
<keyword evidence="10" id="KW-1185">Reference proteome</keyword>
<evidence type="ECO:0000256" key="7">
    <source>
        <dbReference type="SAM" id="Phobius"/>
    </source>
</evidence>
<feature type="domain" description="SSD" evidence="8">
    <location>
        <begin position="601"/>
        <end position="744"/>
    </location>
</feature>
<evidence type="ECO:0000313" key="9">
    <source>
        <dbReference type="EMBL" id="TPQ20632.1"/>
    </source>
</evidence>
<proteinExistence type="predicted"/>
<dbReference type="SUPFAM" id="SSF82866">
    <property type="entry name" value="Multidrug efflux transporter AcrB transmembrane domain"/>
    <property type="match status" value="2"/>
</dbReference>
<keyword evidence="4 7" id="KW-1133">Transmembrane helix</keyword>
<feature type="transmembrane region" description="Helical" evidence="7">
    <location>
        <begin position="64"/>
        <end position="82"/>
    </location>
</feature>
<dbReference type="Proteomes" id="UP000317378">
    <property type="component" value="Unassembled WGS sequence"/>
</dbReference>
<dbReference type="InterPro" id="IPR004869">
    <property type="entry name" value="MMPL_dom"/>
</dbReference>
<keyword evidence="3 7" id="KW-0812">Transmembrane</keyword>
<evidence type="ECO:0000256" key="4">
    <source>
        <dbReference type="ARBA" id="ARBA00022989"/>
    </source>
</evidence>
<evidence type="ECO:0000256" key="3">
    <source>
        <dbReference type="ARBA" id="ARBA00022692"/>
    </source>
</evidence>
<evidence type="ECO:0000313" key="10">
    <source>
        <dbReference type="Proteomes" id="UP000317378"/>
    </source>
</evidence>
<feature type="transmembrane region" description="Helical" evidence="7">
    <location>
        <begin position="686"/>
        <end position="713"/>
    </location>
</feature>
<accession>A0A505DDM5</accession>
<name>A0A505DDM5_9ACTN</name>
<evidence type="ECO:0000256" key="2">
    <source>
        <dbReference type="ARBA" id="ARBA00022475"/>
    </source>
</evidence>
<dbReference type="PANTHER" id="PTHR33406:SF13">
    <property type="entry name" value="MEMBRANE PROTEIN YDFJ"/>
    <property type="match status" value="1"/>
</dbReference>
<feature type="transmembrane region" description="Helical" evidence="7">
    <location>
        <begin position="224"/>
        <end position="257"/>
    </location>
</feature>
<evidence type="ECO:0000259" key="8">
    <source>
        <dbReference type="PROSITE" id="PS50156"/>
    </source>
</evidence>
<gene>
    <name evidence="9" type="ORF">FGD71_019595</name>
</gene>
<feature type="transmembrane region" description="Helical" evidence="7">
    <location>
        <begin position="577"/>
        <end position="596"/>
    </location>
</feature>
<comment type="subcellular location">
    <subcellularLocation>
        <location evidence="1">Cell membrane</location>
        <topology evidence="1">Multi-pass membrane protein</topology>
    </subcellularLocation>
</comment>
<feature type="transmembrane region" description="Helical" evidence="7">
    <location>
        <begin position="645"/>
        <end position="665"/>
    </location>
</feature>
<dbReference type="Pfam" id="PF03176">
    <property type="entry name" value="MMPL"/>
    <property type="match status" value="2"/>
</dbReference>
<dbReference type="PROSITE" id="PS50156">
    <property type="entry name" value="SSD"/>
    <property type="match status" value="1"/>
</dbReference>
<sequence length="783" mass="83120">MWPNCRPARRRWHEERLTQTLTPVSSDLHAKEIGDVSKGLKTVEKRSVTVRVASWSAAHPWRAIVGWFVFVALCLGASAAVGTNSATTEDYRVGKAGKAEAIATEGGLQRRPVEQVVIDSPSGALDVSAARAAAADVTARMDKLKEVDRVEKPVLSRNGKVLMVQVVMAGEELAARKKVGPLVEQTAAVQKAHPGLRVQQTGGPSMSKGLDQQRSDDLAFSEMLTLPVTIITLMIAFGSVIAAGVPVLLALSSIAAAMGLSGLASHLLPDAGVGNNIILLIGLAVGVDYSLFYLKRDREERARAGGHLGSQAVVELAAATAGRAVVVSGFAVIVSTATLYLATDVIFSSLATGAIIVVTVAMASSLTVLPALLAKLGARAERRTARRAAQGKRARGHGGTSRTWNALLRPATRRPGITLLVSVLIMLGLAAPALDLKLSVLGRDTFSREIPAVQTYDRLTAAFPEMLVQHQVVVRADADRSPQVVKALEDLRRRAQADPLFAKDAEFKLSSSGDRRITSLMLSVPSKPSSPQALQSLDRVRDDQLPATVGKVPGAEAYVTGDIARDADYLDHQNAKLPLVVGFLLLVTFAVTVLAFRSVVIGVIGMVLNLLSAASAFGLLVLVFQGQWAEGILDFHSTGAIGARVPLFLFVILFGLSMDYQVFVVSRIREAALRGLDTRRAVLEGIGSSAGVVTSAAVVMVTVFASFVFLTLVEMKQMGFVLAAAVLLDAFIVRIMILPSVLTLLGDASWWPSRGMRSAQSQQTGLTGSEAGSLHRARESGRV</sequence>
<dbReference type="InterPro" id="IPR000731">
    <property type="entry name" value="SSD"/>
</dbReference>
<evidence type="ECO:0000256" key="5">
    <source>
        <dbReference type="ARBA" id="ARBA00023136"/>
    </source>
</evidence>
<organism evidence="9 10">
    <name type="scientific">Streptomyces sporangiiformans</name>
    <dbReference type="NCBI Taxonomy" id="2315329"/>
    <lineage>
        <taxon>Bacteria</taxon>
        <taxon>Bacillati</taxon>
        <taxon>Actinomycetota</taxon>
        <taxon>Actinomycetes</taxon>
        <taxon>Kitasatosporales</taxon>
        <taxon>Streptomycetaceae</taxon>
        <taxon>Streptomyces</taxon>
    </lineage>
</organism>
<dbReference type="Gene3D" id="1.20.1640.10">
    <property type="entry name" value="Multidrug efflux transporter AcrB transmembrane domain"/>
    <property type="match status" value="2"/>
</dbReference>
<feature type="transmembrane region" description="Helical" evidence="7">
    <location>
        <begin position="277"/>
        <end position="295"/>
    </location>
</feature>
<evidence type="ECO:0000256" key="1">
    <source>
        <dbReference type="ARBA" id="ARBA00004651"/>
    </source>
</evidence>
<comment type="caution">
    <text evidence="9">The sequence shown here is derived from an EMBL/GenBank/DDBJ whole genome shotgun (WGS) entry which is preliminary data.</text>
</comment>
<dbReference type="InterPro" id="IPR050545">
    <property type="entry name" value="Mycobact_MmpL"/>
</dbReference>
<feature type="region of interest" description="Disordered" evidence="6">
    <location>
        <begin position="759"/>
        <end position="783"/>
    </location>
</feature>
<feature type="transmembrane region" description="Helical" evidence="7">
    <location>
        <begin position="346"/>
        <end position="373"/>
    </location>
</feature>
<dbReference type="GO" id="GO:0005886">
    <property type="term" value="C:plasma membrane"/>
    <property type="evidence" value="ECO:0007669"/>
    <property type="project" value="UniProtKB-SubCell"/>
</dbReference>
<dbReference type="PANTHER" id="PTHR33406">
    <property type="entry name" value="MEMBRANE PROTEIN MJ1562-RELATED"/>
    <property type="match status" value="1"/>
</dbReference>
<keyword evidence="2" id="KW-1003">Cell membrane</keyword>
<dbReference type="AlphaFoldDB" id="A0A505DDM5"/>
<dbReference type="OrthoDB" id="7051771at2"/>
<feature type="transmembrane region" description="Helical" evidence="7">
    <location>
        <begin position="719"/>
        <end position="746"/>
    </location>
</feature>
<protein>
    <submittedName>
        <fullName evidence="9">MMPL family transporter</fullName>
    </submittedName>
</protein>
<reference evidence="9 10" key="1">
    <citation type="submission" date="2019-06" db="EMBL/GenBank/DDBJ databases">
        <title>Streptomyces sporangiiformans sp. nov., a novel actinomycete isolated from soil in Mount Song.</title>
        <authorList>
            <person name="Han L."/>
        </authorList>
    </citation>
    <scope>NUCLEOTIDE SEQUENCE [LARGE SCALE GENOMIC DNA]</scope>
    <source>
        <strain evidence="9 10">NEAU-SSA 1</strain>
    </source>
</reference>
<feature type="transmembrane region" description="Helical" evidence="7">
    <location>
        <begin position="417"/>
        <end position="434"/>
    </location>
</feature>